<proteinExistence type="predicted"/>
<keyword evidence="2" id="KW-0732">Signal</keyword>
<name>A0A9P4U4P0_9PLEO</name>
<dbReference type="OrthoDB" id="5413589at2759"/>
<feature type="signal peptide" evidence="2">
    <location>
        <begin position="1"/>
        <end position="17"/>
    </location>
</feature>
<comment type="caution">
    <text evidence="3">The sequence shown here is derived from an EMBL/GenBank/DDBJ whole genome shotgun (WGS) entry which is preliminary data.</text>
</comment>
<keyword evidence="4" id="KW-1185">Reference proteome</keyword>
<accession>A0A9P4U4P0</accession>
<gene>
    <name evidence="3" type="ORF">P171DRAFT_437223</name>
</gene>
<evidence type="ECO:0000256" key="2">
    <source>
        <dbReference type="SAM" id="SignalP"/>
    </source>
</evidence>
<sequence>MQHLFLTLAVAASYVSAQTTTEIPASPSQSPTGAVVAIGEKCTPGGTPCALGADCYSTNSGLHTICGNFQASCTSDQQCAFNVCNLEEGFCNGALLSSASSSATAPPATSSAAACPAPGSTDSQGRYSCNPAHQYPSGQECIVVDGCYFLSSTVSSVTTSSTTSSTTSLPTAPAGTLPLGAQCDPYVTPSQCAGDVQCWASNSMLIAACGNFNAACKKDSQCAFHTCNNGLCNGFKPSGSYNGTSTAQPTGGYNSTNAPTGTNSPSSFTGAATLSRTSEMGGLMAALLAAAAWII</sequence>
<feature type="chain" id="PRO_5040396150" evidence="2">
    <location>
        <begin position="18"/>
        <end position="295"/>
    </location>
</feature>
<evidence type="ECO:0000313" key="4">
    <source>
        <dbReference type="Proteomes" id="UP000799764"/>
    </source>
</evidence>
<organism evidence="3 4">
    <name type="scientific">Karstenula rhodostoma CBS 690.94</name>
    <dbReference type="NCBI Taxonomy" id="1392251"/>
    <lineage>
        <taxon>Eukaryota</taxon>
        <taxon>Fungi</taxon>
        <taxon>Dikarya</taxon>
        <taxon>Ascomycota</taxon>
        <taxon>Pezizomycotina</taxon>
        <taxon>Dothideomycetes</taxon>
        <taxon>Pleosporomycetidae</taxon>
        <taxon>Pleosporales</taxon>
        <taxon>Massarineae</taxon>
        <taxon>Didymosphaeriaceae</taxon>
        <taxon>Karstenula</taxon>
    </lineage>
</organism>
<reference evidence="3" key="1">
    <citation type="journal article" date="2020" name="Stud. Mycol.">
        <title>101 Dothideomycetes genomes: a test case for predicting lifestyles and emergence of pathogens.</title>
        <authorList>
            <person name="Haridas S."/>
            <person name="Albert R."/>
            <person name="Binder M."/>
            <person name="Bloem J."/>
            <person name="Labutti K."/>
            <person name="Salamov A."/>
            <person name="Andreopoulos B."/>
            <person name="Baker S."/>
            <person name="Barry K."/>
            <person name="Bills G."/>
            <person name="Bluhm B."/>
            <person name="Cannon C."/>
            <person name="Castanera R."/>
            <person name="Culley D."/>
            <person name="Daum C."/>
            <person name="Ezra D."/>
            <person name="Gonzalez J."/>
            <person name="Henrissat B."/>
            <person name="Kuo A."/>
            <person name="Liang C."/>
            <person name="Lipzen A."/>
            <person name="Lutzoni F."/>
            <person name="Magnuson J."/>
            <person name="Mondo S."/>
            <person name="Nolan M."/>
            <person name="Ohm R."/>
            <person name="Pangilinan J."/>
            <person name="Park H.-J."/>
            <person name="Ramirez L."/>
            <person name="Alfaro M."/>
            <person name="Sun H."/>
            <person name="Tritt A."/>
            <person name="Yoshinaga Y."/>
            <person name="Zwiers L.-H."/>
            <person name="Turgeon B."/>
            <person name="Goodwin S."/>
            <person name="Spatafora J."/>
            <person name="Crous P."/>
            <person name="Grigoriev I."/>
        </authorList>
    </citation>
    <scope>NUCLEOTIDE SEQUENCE</scope>
    <source>
        <strain evidence="3">CBS 690.94</strain>
    </source>
</reference>
<feature type="region of interest" description="Disordered" evidence="1">
    <location>
        <begin position="246"/>
        <end position="267"/>
    </location>
</feature>
<evidence type="ECO:0000256" key="1">
    <source>
        <dbReference type="SAM" id="MobiDB-lite"/>
    </source>
</evidence>
<protein>
    <submittedName>
        <fullName evidence="3">Uncharacterized protein</fullName>
    </submittedName>
</protein>
<dbReference type="EMBL" id="MU001513">
    <property type="protein sequence ID" value="KAF2438154.1"/>
    <property type="molecule type" value="Genomic_DNA"/>
</dbReference>
<dbReference type="Proteomes" id="UP000799764">
    <property type="component" value="Unassembled WGS sequence"/>
</dbReference>
<evidence type="ECO:0000313" key="3">
    <source>
        <dbReference type="EMBL" id="KAF2438154.1"/>
    </source>
</evidence>
<dbReference type="AlphaFoldDB" id="A0A9P4U4P0"/>